<keyword evidence="2" id="KW-1185">Reference proteome</keyword>
<dbReference type="EMBL" id="MSFO01000003">
    <property type="protein sequence ID" value="PLB51199.1"/>
    <property type="molecule type" value="Genomic_DNA"/>
</dbReference>
<dbReference type="SUPFAM" id="SSF52047">
    <property type="entry name" value="RNI-like"/>
    <property type="match status" value="1"/>
</dbReference>
<evidence type="ECO:0000313" key="1">
    <source>
        <dbReference type="EMBL" id="PLB51199.1"/>
    </source>
</evidence>
<proteinExistence type="predicted"/>
<gene>
    <name evidence="1" type="ORF">P170DRAFT_425457</name>
</gene>
<comment type="caution">
    <text evidence="1">The sequence shown here is derived from an EMBL/GenBank/DDBJ whole genome shotgun (WGS) entry which is preliminary data.</text>
</comment>
<organism evidence="1 2">
    <name type="scientific">Aspergillus steynii IBT 23096</name>
    <dbReference type="NCBI Taxonomy" id="1392250"/>
    <lineage>
        <taxon>Eukaryota</taxon>
        <taxon>Fungi</taxon>
        <taxon>Dikarya</taxon>
        <taxon>Ascomycota</taxon>
        <taxon>Pezizomycotina</taxon>
        <taxon>Eurotiomycetes</taxon>
        <taxon>Eurotiomycetidae</taxon>
        <taxon>Eurotiales</taxon>
        <taxon>Aspergillaceae</taxon>
        <taxon>Aspergillus</taxon>
        <taxon>Aspergillus subgen. Circumdati</taxon>
    </lineage>
</organism>
<dbReference type="Proteomes" id="UP000234275">
    <property type="component" value="Unassembled WGS sequence"/>
</dbReference>
<accession>A0A2I2GE67</accession>
<name>A0A2I2GE67_9EURO</name>
<reference evidence="1 2" key="1">
    <citation type="submission" date="2016-12" db="EMBL/GenBank/DDBJ databases">
        <title>The genomes of Aspergillus section Nigri reveals drivers in fungal speciation.</title>
        <authorList>
            <consortium name="DOE Joint Genome Institute"/>
            <person name="Vesth T.C."/>
            <person name="Nybo J."/>
            <person name="Theobald S."/>
            <person name="Brandl J."/>
            <person name="Frisvad J.C."/>
            <person name="Nielsen K.F."/>
            <person name="Lyhne E.K."/>
            <person name="Kogle M.E."/>
            <person name="Kuo A."/>
            <person name="Riley R."/>
            <person name="Clum A."/>
            <person name="Nolan M."/>
            <person name="Lipzen A."/>
            <person name="Salamov A."/>
            <person name="Henrissat B."/>
            <person name="Wiebenga A."/>
            <person name="De Vries R.P."/>
            <person name="Grigoriev I.V."/>
            <person name="Mortensen U.H."/>
            <person name="Andersen M.R."/>
            <person name="Baker S.E."/>
        </authorList>
    </citation>
    <scope>NUCLEOTIDE SEQUENCE [LARGE SCALE GENOMIC DNA]</scope>
    <source>
        <strain evidence="1 2">IBT 23096</strain>
    </source>
</reference>
<protein>
    <recommendedName>
        <fullName evidence="3">F-box domain-containing protein</fullName>
    </recommendedName>
</protein>
<dbReference type="OrthoDB" id="2520703at2759"/>
<dbReference type="GeneID" id="36555333"/>
<dbReference type="VEuPathDB" id="FungiDB:P170DRAFT_425457"/>
<evidence type="ECO:0008006" key="3">
    <source>
        <dbReference type="Google" id="ProtNLM"/>
    </source>
</evidence>
<sequence length="510" mass="57919">MVKLQDLPTELLSHIVSYVADDHSLDQASLNGRSKDDKRSMDDDDDDDDDIGDIVAFRDLYNLCLVSHKFRDLAQPLLFQDFDEDYLTGDNRSIICFTRAVTLRPDLAACVKTVDTSSTGIELPMDMPHPPERLRPEDIRLFTRAVQDLDVGDDVMKWLMAVENRDLSVFLALLLSKTPNVSTLAIPAGEFHMKPVSHLFTQIPSFLSKLEHIILGGDQLYTGYNMATYQEFFNLPLLKDLIVDYGNLVEANCPRWARGSLSIESPLFRLCHIDCGSMRRFVRGCRALKSFTLANFSPDPRQGRYDEDGRKQFKAAQLHAELLAHKDTLKFLRFEQNHPDSTKIGSLREFSVLEKITIQHQLLPAKPQFPPSLKTLYVTDCNTSIRNMVQHVADECRQGLLPALKTFKVLTLDITQPIKLPGQRIPNGQTPEQCFLSIRNKFIGTNVEFQICPYAIEDDDEDDFYDDLDPYEYNYDSEDDFYGAPMGGSRMASALLQALRSEGYDMGMGM</sequence>
<evidence type="ECO:0000313" key="2">
    <source>
        <dbReference type="Proteomes" id="UP000234275"/>
    </source>
</evidence>
<dbReference type="STRING" id="1392250.A0A2I2GE67"/>
<dbReference type="RefSeq" id="XP_024706501.1">
    <property type="nucleotide sequence ID" value="XM_024847634.1"/>
</dbReference>
<dbReference type="AlphaFoldDB" id="A0A2I2GE67"/>